<comment type="caution">
    <text evidence="4">The sequence shown here is derived from an EMBL/GenBank/DDBJ whole genome shotgun (WGS) entry which is preliminary data.</text>
</comment>
<dbReference type="GO" id="GO:0005179">
    <property type="term" value="F:hormone activity"/>
    <property type="evidence" value="ECO:0007669"/>
    <property type="project" value="InterPro"/>
</dbReference>
<organism evidence="4 5">
    <name type="scientific">Protopolystoma xenopodis</name>
    <dbReference type="NCBI Taxonomy" id="117903"/>
    <lineage>
        <taxon>Eukaryota</taxon>
        <taxon>Metazoa</taxon>
        <taxon>Spiralia</taxon>
        <taxon>Lophotrochozoa</taxon>
        <taxon>Platyhelminthes</taxon>
        <taxon>Monogenea</taxon>
        <taxon>Polyopisthocotylea</taxon>
        <taxon>Polystomatidea</taxon>
        <taxon>Polystomatidae</taxon>
        <taxon>Protopolystoma</taxon>
    </lineage>
</organism>
<dbReference type="InterPro" id="IPR001955">
    <property type="entry name" value="Pancreatic_hormone-like"/>
</dbReference>
<sequence length="71" mass="8610">MSKEGTKDQEEMPDLENGNYVFISPEEFREYLREIQEWIAITGRPRYVHSFGQFWLSVCRDERGYLNLQFE</sequence>
<dbReference type="Proteomes" id="UP000784294">
    <property type="component" value="Unassembled WGS sequence"/>
</dbReference>
<dbReference type="AlphaFoldDB" id="A0A3S5FGH1"/>
<evidence type="ECO:0000256" key="2">
    <source>
        <dbReference type="ARBA" id="ARBA00010022"/>
    </source>
</evidence>
<accession>A0A3S5FGH1</accession>
<comment type="similarity">
    <text evidence="2">Belongs to the NPY family.</text>
</comment>
<keyword evidence="3" id="KW-0964">Secreted</keyword>
<gene>
    <name evidence="4" type="ORF">PXEA_LOCUS31561</name>
</gene>
<name>A0A3S5FGH1_9PLAT</name>
<dbReference type="EMBL" id="CAAALY010256955">
    <property type="protein sequence ID" value="VEL38121.1"/>
    <property type="molecule type" value="Genomic_DNA"/>
</dbReference>
<dbReference type="OrthoDB" id="6276788at2759"/>
<dbReference type="PROSITE" id="PS50276">
    <property type="entry name" value="PANCREATIC_HORMONE_2"/>
    <property type="match status" value="1"/>
</dbReference>
<dbReference type="Pfam" id="PF00159">
    <property type="entry name" value="Hormone_3"/>
    <property type="match status" value="1"/>
</dbReference>
<protein>
    <submittedName>
        <fullName evidence="4">Uncharacterized protein</fullName>
    </submittedName>
</protein>
<proteinExistence type="inferred from homology"/>
<evidence type="ECO:0000313" key="5">
    <source>
        <dbReference type="Proteomes" id="UP000784294"/>
    </source>
</evidence>
<evidence type="ECO:0000256" key="1">
    <source>
        <dbReference type="ARBA" id="ARBA00004613"/>
    </source>
</evidence>
<keyword evidence="5" id="KW-1185">Reference proteome</keyword>
<evidence type="ECO:0000256" key="3">
    <source>
        <dbReference type="ARBA" id="ARBA00022525"/>
    </source>
</evidence>
<comment type="subcellular location">
    <subcellularLocation>
        <location evidence="1">Secreted</location>
    </subcellularLocation>
</comment>
<evidence type="ECO:0000313" key="4">
    <source>
        <dbReference type="EMBL" id="VEL38121.1"/>
    </source>
</evidence>
<dbReference type="GO" id="GO:0005576">
    <property type="term" value="C:extracellular region"/>
    <property type="evidence" value="ECO:0007669"/>
    <property type="project" value="UniProtKB-SubCell"/>
</dbReference>
<reference evidence="4" key="1">
    <citation type="submission" date="2018-11" db="EMBL/GenBank/DDBJ databases">
        <authorList>
            <consortium name="Pathogen Informatics"/>
        </authorList>
    </citation>
    <scope>NUCLEOTIDE SEQUENCE</scope>
</reference>